<dbReference type="STRING" id="1618207.UM93_08255"/>
<dbReference type="SUPFAM" id="SSF52743">
    <property type="entry name" value="Subtilisin-like"/>
    <property type="match status" value="1"/>
</dbReference>
<evidence type="ECO:0000313" key="8">
    <source>
        <dbReference type="Proteomes" id="UP000061839"/>
    </source>
</evidence>
<dbReference type="Proteomes" id="UP000061839">
    <property type="component" value="Chromosome"/>
</dbReference>
<reference evidence="7 8" key="1">
    <citation type="journal article" date="2015" name="Genome Announc.">
        <title>Complete Genome Sequencing of Protease-Producing Novel Arthrobacter sp. Strain IHBB 11108 Using PacBio Single-Molecule Real-Time Sequencing Technology.</title>
        <authorList>
            <person name="Kiran S."/>
            <person name="Swarnkar M.K."/>
            <person name="Pal M."/>
            <person name="Thakur R."/>
            <person name="Tewari R."/>
            <person name="Singh A.K."/>
            <person name="Gulati A."/>
        </authorList>
    </citation>
    <scope>NUCLEOTIDE SEQUENCE [LARGE SCALE GENOMIC DNA]</scope>
    <source>
        <strain evidence="7 8">IHBB 11108</strain>
    </source>
</reference>
<gene>
    <name evidence="7" type="ORF">UM93_08255</name>
</gene>
<dbReference type="GO" id="GO:0004252">
    <property type="term" value="F:serine-type endopeptidase activity"/>
    <property type="evidence" value="ECO:0007669"/>
    <property type="project" value="InterPro"/>
</dbReference>
<dbReference type="OrthoDB" id="9813435at2"/>
<dbReference type="HOGENOM" id="CLU_019121_0_0_11"/>
<dbReference type="InterPro" id="IPR000209">
    <property type="entry name" value="Peptidase_S8/S53_dom"/>
</dbReference>
<keyword evidence="2" id="KW-0378">Hydrolase</keyword>
<feature type="domain" description="Peptidase S8/S53" evidence="6">
    <location>
        <begin position="403"/>
        <end position="537"/>
    </location>
</feature>
<accession>A0A0D4BYV9</accession>
<organism evidence="7 8">
    <name type="scientific">Psychromicrobium lacuslunae</name>
    <dbReference type="NCBI Taxonomy" id="1618207"/>
    <lineage>
        <taxon>Bacteria</taxon>
        <taxon>Bacillati</taxon>
        <taxon>Actinomycetota</taxon>
        <taxon>Actinomycetes</taxon>
        <taxon>Micrococcales</taxon>
        <taxon>Micrococcaceae</taxon>
        <taxon>Psychromicrobium</taxon>
    </lineage>
</organism>
<dbReference type="PRINTS" id="PR00723">
    <property type="entry name" value="SUBTILISIN"/>
</dbReference>
<protein>
    <recommendedName>
        <fullName evidence="6">Peptidase S8/S53 domain-containing protein</fullName>
    </recommendedName>
</protein>
<dbReference type="Gene3D" id="3.40.50.200">
    <property type="entry name" value="Peptidase S8/S53 domain"/>
    <property type="match status" value="1"/>
</dbReference>
<keyword evidence="8" id="KW-1185">Reference proteome</keyword>
<dbReference type="Pfam" id="PF00082">
    <property type="entry name" value="Peptidase_S8"/>
    <property type="match status" value="1"/>
</dbReference>
<evidence type="ECO:0000256" key="2">
    <source>
        <dbReference type="ARBA" id="ARBA00022801"/>
    </source>
</evidence>
<proteinExistence type="inferred from homology"/>
<dbReference type="RefSeq" id="WP_045074933.1">
    <property type="nucleotide sequence ID" value="NZ_CP011005.1"/>
</dbReference>
<dbReference type="PATRIC" id="fig|1618207.4.peg.1671"/>
<keyword evidence="3" id="KW-0720">Serine protease</keyword>
<keyword evidence="1" id="KW-0645">Protease</keyword>
<evidence type="ECO:0000256" key="1">
    <source>
        <dbReference type="ARBA" id="ARBA00022670"/>
    </source>
</evidence>
<dbReference type="EMBL" id="CP011005">
    <property type="protein sequence ID" value="AJT41508.1"/>
    <property type="molecule type" value="Genomic_DNA"/>
</dbReference>
<evidence type="ECO:0000256" key="5">
    <source>
        <dbReference type="SAM" id="SignalP"/>
    </source>
</evidence>
<dbReference type="InterPro" id="IPR023828">
    <property type="entry name" value="Peptidase_S8_Ser-AS"/>
</dbReference>
<dbReference type="PROSITE" id="PS00138">
    <property type="entry name" value="SUBTILASE_SER"/>
    <property type="match status" value="1"/>
</dbReference>
<keyword evidence="5" id="KW-0732">Signal</keyword>
<dbReference type="InterPro" id="IPR015500">
    <property type="entry name" value="Peptidase_S8_subtilisin-rel"/>
</dbReference>
<feature type="signal peptide" evidence="5">
    <location>
        <begin position="1"/>
        <end position="33"/>
    </location>
</feature>
<dbReference type="PROSITE" id="PS51892">
    <property type="entry name" value="SUBTILASE"/>
    <property type="match status" value="1"/>
</dbReference>
<evidence type="ECO:0000259" key="6">
    <source>
        <dbReference type="Pfam" id="PF00082"/>
    </source>
</evidence>
<dbReference type="GO" id="GO:0006508">
    <property type="term" value="P:proteolysis"/>
    <property type="evidence" value="ECO:0007669"/>
    <property type="project" value="UniProtKB-KW"/>
</dbReference>
<name>A0A0D4BYV9_9MICC</name>
<feature type="chain" id="PRO_5002273808" description="Peptidase S8/S53 domain-containing protein" evidence="5">
    <location>
        <begin position="34"/>
        <end position="571"/>
    </location>
</feature>
<comment type="caution">
    <text evidence="4">Lacks conserved residue(s) required for the propagation of feature annotation.</text>
</comment>
<dbReference type="KEGG" id="ari:UM93_08255"/>
<evidence type="ECO:0000256" key="4">
    <source>
        <dbReference type="PROSITE-ProRule" id="PRU01240"/>
    </source>
</evidence>
<comment type="similarity">
    <text evidence="4">Belongs to the peptidase S8 family.</text>
</comment>
<evidence type="ECO:0000256" key="3">
    <source>
        <dbReference type="ARBA" id="ARBA00022825"/>
    </source>
</evidence>
<dbReference type="AlphaFoldDB" id="A0A0D4BYV9"/>
<sequence length="571" mass="57502">MHSYWKSRGVRQLAAALATGAVVLAAGMTPAMAAGPQQPAGSPQALSSLMKSVLNQAENQLRSRTPEAVGGVIVPVEISTSPGKLNTVKSALIKAGLTDVEVLAQGALPTIYGKVSTSNLAKFTGISDIRRISPANWGSFTDAGTVQSQGDAVVNAPAARTGTSSQPGVTGAGVKVGVISDSINRVGQGVAGSQATGDLPASVDVLTDGSVGSSDEGLAMSEIIYDEAPGVTEMAFSSATSQKKAQAISQLVNAGAKVIADDIYDITAPVYQNGPEAIAVKNAVASGVTYFSSAGNRGSKSAWEQASAFVADASSGIEYQNFGNGVTSKKIATIAASGTQYFDFQWQEAWGHASSDLNVQLVDSTGKVLTQSSDDNIASGIPQEDLSYKNTSSSAKDVYLRVIHKAGTTPAVFRIRSNGNLTAGLGNVTTVNAGASSSGASLPVAASNWSTPTVPESYSSRGAVTHYFDDDGAVLAQPWVMPGPAVMAPDCVATTVQGFSSFCGTSAAAPAAAGVAALAISAVPTTTPTKIRAAIASGNATVAAAAGYGADTVGSGLIQADKLIAQLKSAG</sequence>
<dbReference type="InterPro" id="IPR036852">
    <property type="entry name" value="Peptidase_S8/S53_dom_sf"/>
</dbReference>
<evidence type="ECO:0000313" key="7">
    <source>
        <dbReference type="EMBL" id="AJT41508.1"/>
    </source>
</evidence>